<dbReference type="EMBL" id="CP132938">
    <property type="protein sequence ID" value="XCB23014.1"/>
    <property type="molecule type" value="Genomic_DNA"/>
</dbReference>
<sequence>MNLFSERIFKNMNASLRASTFSADSLGVWASALCVVHCVVTPVMVSMSVVMARFIPGEERTHRALAVGVAALGAMALVKGSRTHGRKRILGLMALGLAFIFVGAFFGERLPSHGYEVAVTMTGSALMICAHRMNHTFCRECRRCTHSDAGVC</sequence>
<organism evidence="2">
    <name type="scientific">Tunturiibacter gelidiferens</name>
    <dbReference type="NCBI Taxonomy" id="3069689"/>
    <lineage>
        <taxon>Bacteria</taxon>
        <taxon>Pseudomonadati</taxon>
        <taxon>Acidobacteriota</taxon>
        <taxon>Terriglobia</taxon>
        <taxon>Terriglobales</taxon>
        <taxon>Acidobacteriaceae</taxon>
        <taxon>Tunturiibacter</taxon>
    </lineage>
</organism>
<dbReference type="AlphaFoldDB" id="A0AAU7Z3C2"/>
<dbReference type="InterPro" id="IPR004891">
    <property type="entry name" value="Mercury-R_MerC"/>
</dbReference>
<feature type="transmembrane region" description="Helical" evidence="1">
    <location>
        <begin position="61"/>
        <end position="78"/>
    </location>
</feature>
<keyword evidence="1" id="KW-0472">Membrane</keyword>
<feature type="transmembrane region" description="Helical" evidence="1">
    <location>
        <begin position="113"/>
        <end position="133"/>
    </location>
</feature>
<evidence type="ECO:0000256" key="1">
    <source>
        <dbReference type="SAM" id="Phobius"/>
    </source>
</evidence>
<keyword evidence="1" id="KW-0812">Transmembrane</keyword>
<name>A0AAU7Z3C2_9BACT</name>
<dbReference type="GO" id="GO:0016020">
    <property type="term" value="C:membrane"/>
    <property type="evidence" value="ECO:0007669"/>
    <property type="project" value="InterPro"/>
</dbReference>
<proteinExistence type="predicted"/>
<feature type="transmembrane region" description="Helical" evidence="1">
    <location>
        <begin position="90"/>
        <end position="107"/>
    </location>
</feature>
<accession>A0AAU7Z3C2</accession>
<evidence type="ECO:0000313" key="2">
    <source>
        <dbReference type="EMBL" id="XCB23014.1"/>
    </source>
</evidence>
<reference evidence="2" key="2">
    <citation type="journal article" date="2024" name="Environ. Microbiol.">
        <title>Genome analysis and description of Tunturibacter gen. nov. expands the diversity of Terriglobia in tundra soils.</title>
        <authorList>
            <person name="Messyasz A."/>
            <person name="Mannisto M.K."/>
            <person name="Kerkhof L.J."/>
            <person name="Haggblom M.M."/>
        </authorList>
    </citation>
    <scope>NUCLEOTIDE SEQUENCE</scope>
    <source>
        <strain evidence="2">M8UP39</strain>
    </source>
</reference>
<dbReference type="GO" id="GO:0015097">
    <property type="term" value="F:mercury ion transmembrane transporter activity"/>
    <property type="evidence" value="ECO:0007669"/>
    <property type="project" value="InterPro"/>
</dbReference>
<dbReference type="RefSeq" id="WP_353072743.1">
    <property type="nucleotide sequence ID" value="NZ_CP132938.1"/>
</dbReference>
<dbReference type="Pfam" id="PF03203">
    <property type="entry name" value="MerC"/>
    <property type="match status" value="1"/>
</dbReference>
<feature type="transmembrane region" description="Helical" evidence="1">
    <location>
        <begin position="26"/>
        <end position="55"/>
    </location>
</feature>
<reference evidence="2" key="1">
    <citation type="submission" date="2023-08" db="EMBL/GenBank/DDBJ databases">
        <authorList>
            <person name="Messyasz A."/>
            <person name="Mannisto M.K."/>
            <person name="Kerkhof L.J."/>
            <person name="Haggblom M."/>
        </authorList>
    </citation>
    <scope>NUCLEOTIDE SEQUENCE</scope>
    <source>
        <strain evidence="2">M8UP39</strain>
    </source>
</reference>
<protein>
    <submittedName>
        <fullName evidence="2">MerC domain-containing protein</fullName>
    </submittedName>
</protein>
<keyword evidence="1" id="KW-1133">Transmembrane helix</keyword>
<dbReference type="KEGG" id="tgi:RBB81_03575"/>
<gene>
    <name evidence="2" type="ORF">RBB81_03575</name>
</gene>